<sequence>MSDTHEQHVSPAPSEGHEPPGTRLRRERERQGLSLEEVAEQLNLRPAVVTGLEEDRYDQVPIATYRRGYLRAYAKLLGLDDTRVAQDYDALHGRDDLDRKVTPPSYRSQPPSRIGAWVFKLVTLIIIVGLIGLTLLWWQSREGNEFFGLGDEPAAMESSDGGSATEGSAGNVGSEAMASDALNDDASPNDEAQRDGIASQAATGEQGDASEQDNLPPLPDENDNLGLVNNDEASDGTGTSDDADEASRDDADTQGTNVAVNDTSANAESTTQDGDSDDTSSVASADSANGLTLTFNEQSWTEIYDADDQRLMAGLQDPGTDTELQGTPPFRLTIGNASGVELRYRGENVDLSQHTGGNNVARFTLGE</sequence>
<keyword evidence="5" id="KW-1185">Reference proteome</keyword>
<feature type="region of interest" description="Disordered" evidence="1">
    <location>
        <begin position="149"/>
        <end position="173"/>
    </location>
</feature>
<dbReference type="InterPro" id="IPR025194">
    <property type="entry name" value="RodZ-like_C"/>
</dbReference>
<dbReference type="InterPro" id="IPR001387">
    <property type="entry name" value="Cro/C1-type_HTH"/>
</dbReference>
<dbReference type="EMBL" id="JBHSEO010000057">
    <property type="protein sequence ID" value="MFC4417412.1"/>
    <property type="molecule type" value="Genomic_DNA"/>
</dbReference>
<feature type="domain" description="HTH cro/C1-type" evidence="3">
    <location>
        <begin position="24"/>
        <end position="57"/>
    </location>
</feature>
<dbReference type="Gene3D" id="1.10.260.40">
    <property type="entry name" value="lambda repressor-like DNA-binding domains"/>
    <property type="match status" value="1"/>
</dbReference>
<accession>A0ABV8XHK5</accession>
<evidence type="ECO:0000313" key="5">
    <source>
        <dbReference type="Proteomes" id="UP001596015"/>
    </source>
</evidence>
<dbReference type="Pfam" id="PF13464">
    <property type="entry name" value="RodZ_C"/>
    <property type="match status" value="1"/>
</dbReference>
<dbReference type="SUPFAM" id="SSF47413">
    <property type="entry name" value="lambda repressor-like DNA-binding domains"/>
    <property type="match status" value="1"/>
</dbReference>
<evidence type="ECO:0000256" key="2">
    <source>
        <dbReference type="SAM" id="Phobius"/>
    </source>
</evidence>
<feature type="compositionally biased region" description="Polar residues" evidence="1">
    <location>
        <begin position="253"/>
        <end position="268"/>
    </location>
</feature>
<feature type="region of interest" description="Disordered" evidence="1">
    <location>
        <begin position="199"/>
        <end position="285"/>
    </location>
</feature>
<gene>
    <name evidence="4" type="ORF">ACFO0E_13490</name>
</gene>
<evidence type="ECO:0000256" key="1">
    <source>
        <dbReference type="SAM" id="MobiDB-lite"/>
    </source>
</evidence>
<dbReference type="PANTHER" id="PTHR34475">
    <property type="match status" value="1"/>
</dbReference>
<feature type="compositionally biased region" description="Low complexity" evidence="1">
    <location>
        <begin position="269"/>
        <end position="285"/>
    </location>
</feature>
<feature type="compositionally biased region" description="Basic and acidic residues" evidence="1">
    <location>
        <begin position="15"/>
        <end position="31"/>
    </location>
</feature>
<proteinExistence type="predicted"/>
<comment type="caution">
    <text evidence="4">The sequence shown here is derived from an EMBL/GenBank/DDBJ whole genome shotgun (WGS) entry which is preliminary data.</text>
</comment>
<reference evidence="5" key="1">
    <citation type="journal article" date="2019" name="Int. J. Syst. Evol. Microbiol.">
        <title>The Global Catalogue of Microorganisms (GCM) 10K type strain sequencing project: providing services to taxonomists for standard genome sequencing and annotation.</title>
        <authorList>
            <consortium name="The Broad Institute Genomics Platform"/>
            <consortium name="The Broad Institute Genome Sequencing Center for Infectious Disease"/>
            <person name="Wu L."/>
            <person name="Ma J."/>
        </authorList>
    </citation>
    <scope>NUCLEOTIDE SEQUENCE [LARGE SCALE GENOMIC DNA]</scope>
    <source>
        <strain evidence="5">CCUG 49679</strain>
    </source>
</reference>
<keyword evidence="2" id="KW-0812">Transmembrane</keyword>
<protein>
    <submittedName>
        <fullName evidence="4">RodZ domain-containing protein</fullName>
    </submittedName>
</protein>
<dbReference type="CDD" id="cd00093">
    <property type="entry name" value="HTH_XRE"/>
    <property type="match status" value="1"/>
</dbReference>
<organism evidence="4 5">
    <name type="scientific">Chromohalobacter beijerinckii</name>
    <dbReference type="NCBI Taxonomy" id="86179"/>
    <lineage>
        <taxon>Bacteria</taxon>
        <taxon>Pseudomonadati</taxon>
        <taxon>Pseudomonadota</taxon>
        <taxon>Gammaproteobacteria</taxon>
        <taxon>Oceanospirillales</taxon>
        <taxon>Halomonadaceae</taxon>
        <taxon>Chromohalobacter</taxon>
    </lineage>
</organism>
<feature type="region of interest" description="Disordered" evidence="1">
    <location>
        <begin position="1"/>
        <end position="32"/>
    </location>
</feature>
<evidence type="ECO:0000313" key="4">
    <source>
        <dbReference type="EMBL" id="MFC4417412.1"/>
    </source>
</evidence>
<dbReference type="SMART" id="SM00530">
    <property type="entry name" value="HTH_XRE"/>
    <property type="match status" value="1"/>
</dbReference>
<dbReference type="Proteomes" id="UP001596015">
    <property type="component" value="Unassembled WGS sequence"/>
</dbReference>
<dbReference type="InterPro" id="IPR010982">
    <property type="entry name" value="Lambda_DNA-bd_dom_sf"/>
</dbReference>
<name>A0ABV8XHK5_9GAMM</name>
<dbReference type="Pfam" id="PF13413">
    <property type="entry name" value="HTH_25"/>
    <property type="match status" value="1"/>
</dbReference>
<dbReference type="RefSeq" id="WP_246940033.1">
    <property type="nucleotide sequence ID" value="NZ_JAKGAK010000003.1"/>
</dbReference>
<dbReference type="PANTHER" id="PTHR34475:SF1">
    <property type="entry name" value="CYTOSKELETON PROTEIN RODZ"/>
    <property type="match status" value="1"/>
</dbReference>
<evidence type="ECO:0000259" key="3">
    <source>
        <dbReference type="PROSITE" id="PS50943"/>
    </source>
</evidence>
<dbReference type="InterPro" id="IPR050400">
    <property type="entry name" value="Bact_Cytoskel_RodZ"/>
</dbReference>
<dbReference type="PROSITE" id="PS50943">
    <property type="entry name" value="HTH_CROC1"/>
    <property type="match status" value="1"/>
</dbReference>
<keyword evidence="2" id="KW-0472">Membrane</keyword>
<keyword evidence="2" id="KW-1133">Transmembrane helix</keyword>
<feature type="transmembrane region" description="Helical" evidence="2">
    <location>
        <begin position="117"/>
        <end position="138"/>
    </location>
</feature>